<keyword evidence="1" id="KW-0723">Serine/threonine-protein kinase</keyword>
<gene>
    <name evidence="7" type="ORF">F3Y22_tig00110945pilonHSYRG00177</name>
</gene>
<evidence type="ECO:0000256" key="2">
    <source>
        <dbReference type="ARBA" id="ARBA00022679"/>
    </source>
</evidence>
<evidence type="ECO:0000256" key="1">
    <source>
        <dbReference type="ARBA" id="ARBA00022527"/>
    </source>
</evidence>
<dbReference type="EMBL" id="VEPZ02001175">
    <property type="protein sequence ID" value="KAE8689008.1"/>
    <property type="molecule type" value="Genomic_DNA"/>
</dbReference>
<dbReference type="GO" id="GO:0004674">
    <property type="term" value="F:protein serine/threonine kinase activity"/>
    <property type="evidence" value="ECO:0007669"/>
    <property type="project" value="UniProtKB-KW"/>
</dbReference>
<dbReference type="GO" id="GO:0005524">
    <property type="term" value="F:ATP binding"/>
    <property type="evidence" value="ECO:0007669"/>
    <property type="project" value="UniProtKB-KW"/>
</dbReference>
<evidence type="ECO:0000313" key="7">
    <source>
        <dbReference type="EMBL" id="KAE8689008.1"/>
    </source>
</evidence>
<comment type="caution">
    <text evidence="7">The sequence shown here is derived from an EMBL/GenBank/DDBJ whole genome shotgun (WGS) entry which is preliminary data.</text>
</comment>
<evidence type="ECO:0000256" key="5">
    <source>
        <dbReference type="ARBA" id="ARBA00022840"/>
    </source>
</evidence>
<dbReference type="InterPro" id="IPR011009">
    <property type="entry name" value="Kinase-like_dom_sf"/>
</dbReference>
<evidence type="ECO:0000259" key="6">
    <source>
        <dbReference type="PROSITE" id="PS50011"/>
    </source>
</evidence>
<dbReference type="Proteomes" id="UP000436088">
    <property type="component" value="Unassembled WGS sequence"/>
</dbReference>
<name>A0A6A2ZAQ2_HIBSY</name>
<evidence type="ECO:0000313" key="8">
    <source>
        <dbReference type="Proteomes" id="UP000436088"/>
    </source>
</evidence>
<accession>A0A6A2ZAQ2</accession>
<dbReference type="PANTHER" id="PTHR43895">
    <property type="entry name" value="CALCIUM/CALMODULIN-DEPENDENT PROTEIN KINASE KINASE-RELATED"/>
    <property type="match status" value="1"/>
</dbReference>
<keyword evidence="3" id="KW-0547">Nucleotide-binding</keyword>
<evidence type="ECO:0000256" key="3">
    <source>
        <dbReference type="ARBA" id="ARBA00022741"/>
    </source>
</evidence>
<dbReference type="Pfam" id="PF00069">
    <property type="entry name" value="Pkinase"/>
    <property type="match status" value="1"/>
</dbReference>
<dbReference type="InterPro" id="IPR008271">
    <property type="entry name" value="Ser/Thr_kinase_AS"/>
</dbReference>
<keyword evidence="2" id="KW-0808">Transferase</keyword>
<keyword evidence="5" id="KW-0067">ATP-binding</keyword>
<proteinExistence type="predicted"/>
<keyword evidence="8" id="KW-1185">Reference proteome</keyword>
<protein>
    <submittedName>
        <fullName evidence="7">CBL-interacting protein kinase 18</fullName>
    </submittedName>
</protein>
<dbReference type="SUPFAM" id="SSF56112">
    <property type="entry name" value="Protein kinase-like (PK-like)"/>
    <property type="match status" value="1"/>
</dbReference>
<feature type="domain" description="Protein kinase" evidence="6">
    <location>
        <begin position="18"/>
        <end position="283"/>
    </location>
</feature>
<dbReference type="PANTHER" id="PTHR43895:SF91">
    <property type="entry name" value="CBL-INTERACTING SERINE_THREONINE-PROTEIN KINASE 6"/>
    <property type="match status" value="1"/>
</dbReference>
<dbReference type="PROSITE" id="PS50011">
    <property type="entry name" value="PROTEIN_KINASE_DOM"/>
    <property type="match status" value="1"/>
</dbReference>
<keyword evidence="4 7" id="KW-0418">Kinase</keyword>
<dbReference type="Gene3D" id="1.10.510.10">
    <property type="entry name" value="Transferase(Phosphotransferase) domain 1"/>
    <property type="match status" value="1"/>
</dbReference>
<sequence length="283" mass="31659">MAENATKNENPSLQHGKYELGRVLGQGTFAKFYHAKNLQTGKNVAMNVVGKEKHPTIVELHEVMASKSKIYIATELVRGGELFSNVAKGRLKEDAARVYFQQLVSAVDFCHSRGVYHRDLKPENLLLDEDSNLKVTDFGLGAFSEHLKQDGLLHTTCQTPAEKTGRKIRNEIRHHKAGEQRDARRGGKIGKVQRQEERVKGAVTGTRIRKERETSHRRRYILGDAVVFGGGSLRKKTATPSSTISSAVKSCDRRLKTSCGHRQSRTRPLLDDNIVLCNFLLTS</sequence>
<dbReference type="PROSITE" id="PS00108">
    <property type="entry name" value="PROTEIN_KINASE_ST"/>
    <property type="match status" value="1"/>
</dbReference>
<dbReference type="AlphaFoldDB" id="A0A6A2ZAQ2"/>
<evidence type="ECO:0000256" key="4">
    <source>
        <dbReference type="ARBA" id="ARBA00022777"/>
    </source>
</evidence>
<reference evidence="7" key="1">
    <citation type="submission" date="2019-09" db="EMBL/GenBank/DDBJ databases">
        <title>Draft genome information of white flower Hibiscus syriacus.</title>
        <authorList>
            <person name="Kim Y.-M."/>
        </authorList>
    </citation>
    <scope>NUCLEOTIDE SEQUENCE [LARGE SCALE GENOMIC DNA]</scope>
    <source>
        <strain evidence="7">YM2019G1</strain>
    </source>
</reference>
<dbReference type="SMART" id="SM00220">
    <property type="entry name" value="S_TKc"/>
    <property type="match status" value="1"/>
</dbReference>
<organism evidence="7 8">
    <name type="scientific">Hibiscus syriacus</name>
    <name type="common">Rose of Sharon</name>
    <dbReference type="NCBI Taxonomy" id="106335"/>
    <lineage>
        <taxon>Eukaryota</taxon>
        <taxon>Viridiplantae</taxon>
        <taxon>Streptophyta</taxon>
        <taxon>Embryophyta</taxon>
        <taxon>Tracheophyta</taxon>
        <taxon>Spermatophyta</taxon>
        <taxon>Magnoliopsida</taxon>
        <taxon>eudicotyledons</taxon>
        <taxon>Gunneridae</taxon>
        <taxon>Pentapetalae</taxon>
        <taxon>rosids</taxon>
        <taxon>malvids</taxon>
        <taxon>Malvales</taxon>
        <taxon>Malvaceae</taxon>
        <taxon>Malvoideae</taxon>
        <taxon>Hibiscus</taxon>
    </lineage>
</organism>
<dbReference type="InterPro" id="IPR000719">
    <property type="entry name" value="Prot_kinase_dom"/>
</dbReference>
<dbReference type="GO" id="GO:0007165">
    <property type="term" value="P:signal transduction"/>
    <property type="evidence" value="ECO:0007669"/>
    <property type="project" value="TreeGrafter"/>
</dbReference>